<dbReference type="EMBL" id="LRBV02000003">
    <property type="status" value="NOT_ANNOTATED_CDS"/>
    <property type="molecule type" value="Genomic_DNA"/>
</dbReference>
<accession>A0A7N2L661</accession>
<feature type="compositionally biased region" description="Polar residues" evidence="1">
    <location>
        <begin position="51"/>
        <end position="69"/>
    </location>
</feature>
<dbReference type="Proteomes" id="UP000594261">
    <property type="component" value="Chromosome 3"/>
</dbReference>
<keyword evidence="2" id="KW-0812">Transmembrane</keyword>
<feature type="region of interest" description="Disordered" evidence="1">
    <location>
        <begin position="45"/>
        <end position="73"/>
    </location>
</feature>
<dbReference type="InParanoid" id="A0A7N2L661"/>
<name>A0A7N2L661_QUELO</name>
<sequence length="126" mass="13544">MAQENPFALVVQLKSCQRTHGVKDKDISEVRVLITELLEGAAGNERRISRSVDTSSDGSNGTEQGQGELTFSYKFKEPTADDPTLLNIAKKRSRRQVIKKLAKLLGTVALSGLISGLTGGLVNGAF</sequence>
<reference evidence="3" key="2">
    <citation type="submission" date="2021-01" db="UniProtKB">
        <authorList>
            <consortium name="EnsemblPlants"/>
        </authorList>
    </citation>
    <scope>IDENTIFICATION</scope>
</reference>
<organism evidence="3 4">
    <name type="scientific">Quercus lobata</name>
    <name type="common">Valley oak</name>
    <dbReference type="NCBI Taxonomy" id="97700"/>
    <lineage>
        <taxon>Eukaryota</taxon>
        <taxon>Viridiplantae</taxon>
        <taxon>Streptophyta</taxon>
        <taxon>Embryophyta</taxon>
        <taxon>Tracheophyta</taxon>
        <taxon>Spermatophyta</taxon>
        <taxon>Magnoliopsida</taxon>
        <taxon>eudicotyledons</taxon>
        <taxon>Gunneridae</taxon>
        <taxon>Pentapetalae</taxon>
        <taxon>rosids</taxon>
        <taxon>fabids</taxon>
        <taxon>Fagales</taxon>
        <taxon>Fagaceae</taxon>
        <taxon>Quercus</taxon>
    </lineage>
</organism>
<proteinExistence type="predicted"/>
<dbReference type="Gramene" id="QL03p021474:mrna">
    <property type="protein sequence ID" value="QL03p021474:mrna:CDS:1"/>
    <property type="gene ID" value="QL03p021474"/>
</dbReference>
<keyword evidence="4" id="KW-1185">Reference proteome</keyword>
<evidence type="ECO:0000313" key="3">
    <source>
        <dbReference type="EnsemblPlants" id="QL03p021474:mrna:CDS:1"/>
    </source>
</evidence>
<keyword evidence="2" id="KW-0472">Membrane</keyword>
<protein>
    <submittedName>
        <fullName evidence="3">Uncharacterized protein</fullName>
    </submittedName>
</protein>
<evidence type="ECO:0000256" key="2">
    <source>
        <dbReference type="SAM" id="Phobius"/>
    </source>
</evidence>
<dbReference type="EnsemblPlants" id="QL03p021474:mrna">
    <property type="protein sequence ID" value="QL03p021474:mrna:CDS:1"/>
    <property type="gene ID" value="QL03p021474"/>
</dbReference>
<reference evidence="3 4" key="1">
    <citation type="journal article" date="2016" name="G3 (Bethesda)">
        <title>First Draft Assembly and Annotation of the Genome of a California Endemic Oak Quercus lobata Nee (Fagaceae).</title>
        <authorList>
            <person name="Sork V.L."/>
            <person name="Fitz-Gibbon S.T."/>
            <person name="Puiu D."/>
            <person name="Crepeau M."/>
            <person name="Gugger P.F."/>
            <person name="Sherman R."/>
            <person name="Stevens K."/>
            <person name="Langley C.H."/>
            <person name="Pellegrini M."/>
            <person name="Salzberg S.L."/>
        </authorList>
    </citation>
    <scope>NUCLEOTIDE SEQUENCE [LARGE SCALE GENOMIC DNA]</scope>
    <source>
        <strain evidence="3 4">cv. SW786</strain>
    </source>
</reference>
<evidence type="ECO:0000256" key="1">
    <source>
        <dbReference type="SAM" id="MobiDB-lite"/>
    </source>
</evidence>
<dbReference type="AlphaFoldDB" id="A0A7N2L661"/>
<keyword evidence="2" id="KW-1133">Transmembrane helix</keyword>
<evidence type="ECO:0000313" key="4">
    <source>
        <dbReference type="Proteomes" id="UP000594261"/>
    </source>
</evidence>
<feature type="transmembrane region" description="Helical" evidence="2">
    <location>
        <begin position="101"/>
        <end position="122"/>
    </location>
</feature>